<feature type="region of interest" description="Disordered" evidence="1">
    <location>
        <begin position="72"/>
        <end position="101"/>
    </location>
</feature>
<dbReference type="EMBL" id="JANPWB010000012">
    <property type="protein sequence ID" value="KAJ1121427.1"/>
    <property type="molecule type" value="Genomic_DNA"/>
</dbReference>
<feature type="compositionally biased region" description="Basic and acidic residues" evidence="1">
    <location>
        <begin position="72"/>
        <end position="87"/>
    </location>
</feature>
<comment type="caution">
    <text evidence="2">The sequence shown here is derived from an EMBL/GenBank/DDBJ whole genome shotgun (WGS) entry which is preliminary data.</text>
</comment>
<keyword evidence="3" id="KW-1185">Reference proteome</keyword>
<name>A0AAV7P2I2_PLEWA</name>
<evidence type="ECO:0000313" key="2">
    <source>
        <dbReference type="EMBL" id="KAJ1121427.1"/>
    </source>
</evidence>
<reference evidence="2" key="1">
    <citation type="journal article" date="2022" name="bioRxiv">
        <title>Sequencing and chromosome-scale assembly of the giantPleurodeles waltlgenome.</title>
        <authorList>
            <person name="Brown T."/>
            <person name="Elewa A."/>
            <person name="Iarovenko S."/>
            <person name="Subramanian E."/>
            <person name="Araus A.J."/>
            <person name="Petzold A."/>
            <person name="Susuki M."/>
            <person name="Suzuki K.-i.T."/>
            <person name="Hayashi T."/>
            <person name="Toyoda A."/>
            <person name="Oliveira C."/>
            <person name="Osipova E."/>
            <person name="Leigh N.D."/>
            <person name="Simon A."/>
            <person name="Yun M.H."/>
        </authorList>
    </citation>
    <scope>NUCLEOTIDE SEQUENCE</scope>
    <source>
        <strain evidence="2">20211129_DDA</strain>
        <tissue evidence="2">Liver</tissue>
    </source>
</reference>
<evidence type="ECO:0000313" key="3">
    <source>
        <dbReference type="Proteomes" id="UP001066276"/>
    </source>
</evidence>
<accession>A0AAV7P2I2</accession>
<organism evidence="2 3">
    <name type="scientific">Pleurodeles waltl</name>
    <name type="common">Iberian ribbed newt</name>
    <dbReference type="NCBI Taxonomy" id="8319"/>
    <lineage>
        <taxon>Eukaryota</taxon>
        <taxon>Metazoa</taxon>
        <taxon>Chordata</taxon>
        <taxon>Craniata</taxon>
        <taxon>Vertebrata</taxon>
        <taxon>Euteleostomi</taxon>
        <taxon>Amphibia</taxon>
        <taxon>Batrachia</taxon>
        <taxon>Caudata</taxon>
        <taxon>Salamandroidea</taxon>
        <taxon>Salamandridae</taxon>
        <taxon>Pleurodelinae</taxon>
        <taxon>Pleurodeles</taxon>
    </lineage>
</organism>
<gene>
    <name evidence="2" type="ORF">NDU88_009536</name>
</gene>
<sequence>MVIRCRGKLCHLRQAHRRLIQRHKRCRPHRIRHQSLSHIAQHQHALRRVQYLGQETLDVKHCRVRYNISKTDTDQRHIQDSQRREADLFPQRSDPFMKRRY</sequence>
<evidence type="ECO:0000256" key="1">
    <source>
        <dbReference type="SAM" id="MobiDB-lite"/>
    </source>
</evidence>
<protein>
    <submittedName>
        <fullName evidence="2">Uncharacterized protein</fullName>
    </submittedName>
</protein>
<proteinExistence type="predicted"/>
<dbReference type="Proteomes" id="UP001066276">
    <property type="component" value="Chromosome 8"/>
</dbReference>
<dbReference type="AlphaFoldDB" id="A0AAV7P2I2"/>